<keyword evidence="3" id="KW-0540">Nuclease</keyword>
<reference evidence="11 12" key="1">
    <citation type="submission" date="2016-10" db="EMBL/GenBank/DDBJ databases">
        <authorList>
            <person name="Varghese N."/>
            <person name="Submissions S."/>
        </authorList>
    </citation>
    <scope>NUCLEOTIDE SEQUENCE [LARGE SCALE GENOMIC DNA]</scope>
    <source>
        <strain evidence="12">ATCC 20501</strain>
        <strain evidence="10 11">CGMCC 4.3529</strain>
    </source>
</reference>
<dbReference type="InterPro" id="IPR050556">
    <property type="entry name" value="Type_II_TA_system_RNase"/>
</dbReference>
<dbReference type="PANTHER" id="PTHR33653">
    <property type="entry name" value="RIBONUCLEASE VAPC2"/>
    <property type="match status" value="1"/>
</dbReference>
<evidence type="ECO:0000313" key="11">
    <source>
        <dbReference type="Proteomes" id="UP000199690"/>
    </source>
</evidence>
<dbReference type="EMBL" id="FNVB01000009">
    <property type="protein sequence ID" value="SEG92649.1"/>
    <property type="molecule type" value="Genomic_DNA"/>
</dbReference>
<proteinExistence type="inferred from homology"/>
<evidence type="ECO:0000313" key="12">
    <source>
        <dbReference type="Proteomes" id="UP000236729"/>
    </source>
</evidence>
<dbReference type="Pfam" id="PF01850">
    <property type="entry name" value="PIN"/>
    <property type="match status" value="1"/>
</dbReference>
<reference evidence="9" key="2">
    <citation type="submission" date="2016-10" db="EMBL/GenBank/DDBJ databases">
        <authorList>
            <person name="de Groot N.N."/>
        </authorList>
    </citation>
    <scope>NUCLEOTIDE SEQUENCE [LARGE SCALE GENOMIC DNA]</scope>
    <source>
        <strain evidence="9">ATCC 20501</strain>
    </source>
</reference>
<keyword evidence="2" id="KW-1277">Toxin-antitoxin system</keyword>
<organism evidence="9 12">
    <name type="scientific">Saccharopolyspora kobensis</name>
    <dbReference type="NCBI Taxonomy" id="146035"/>
    <lineage>
        <taxon>Bacteria</taxon>
        <taxon>Bacillati</taxon>
        <taxon>Actinomycetota</taxon>
        <taxon>Actinomycetes</taxon>
        <taxon>Pseudonocardiales</taxon>
        <taxon>Pseudonocardiaceae</taxon>
        <taxon>Saccharopolyspora</taxon>
    </lineage>
</organism>
<feature type="domain" description="PIN" evidence="8">
    <location>
        <begin position="12"/>
        <end position="133"/>
    </location>
</feature>
<dbReference type="Gene3D" id="3.40.50.1010">
    <property type="entry name" value="5'-nuclease"/>
    <property type="match status" value="1"/>
</dbReference>
<gene>
    <name evidence="9" type="ORF">SAMN02982929_05622</name>
    <name evidence="10" type="ORF">SAMN05216506_104152</name>
</gene>
<keyword evidence="6" id="KW-0460">Magnesium</keyword>
<dbReference type="PANTHER" id="PTHR33653:SF1">
    <property type="entry name" value="RIBONUCLEASE VAPC2"/>
    <property type="match status" value="1"/>
</dbReference>
<evidence type="ECO:0000256" key="1">
    <source>
        <dbReference type="ARBA" id="ARBA00001946"/>
    </source>
</evidence>
<dbReference type="AlphaFoldDB" id="A0A1H6E627"/>
<keyword evidence="11" id="KW-1185">Reference proteome</keyword>
<sequence length="142" mass="15943">MASEPARPPATLVDSDVLLDLVIADAEWFDWSAAALEKAADEGPLVINPLIFSEVSVRFQGIEEVDEAFPDDFFVRVPLPWSAGFLAGKCFQQYRKRGGEKRSPLPDFYIGAHAAVSRLRLLTRDARRYRTYFPTVELIAPE</sequence>
<evidence type="ECO:0000259" key="8">
    <source>
        <dbReference type="Pfam" id="PF01850"/>
    </source>
</evidence>
<keyword evidence="5" id="KW-0378">Hydrolase</keyword>
<evidence type="ECO:0000256" key="4">
    <source>
        <dbReference type="ARBA" id="ARBA00022723"/>
    </source>
</evidence>
<dbReference type="GO" id="GO:0004518">
    <property type="term" value="F:nuclease activity"/>
    <property type="evidence" value="ECO:0007669"/>
    <property type="project" value="UniProtKB-KW"/>
</dbReference>
<dbReference type="InterPro" id="IPR002716">
    <property type="entry name" value="PIN_dom"/>
</dbReference>
<dbReference type="GO" id="GO:0046872">
    <property type="term" value="F:metal ion binding"/>
    <property type="evidence" value="ECO:0007669"/>
    <property type="project" value="UniProtKB-KW"/>
</dbReference>
<evidence type="ECO:0000313" key="9">
    <source>
        <dbReference type="EMBL" id="SEG92649.1"/>
    </source>
</evidence>
<dbReference type="SMR" id="A0A1H6E627"/>
<evidence type="ECO:0000256" key="6">
    <source>
        <dbReference type="ARBA" id="ARBA00022842"/>
    </source>
</evidence>
<evidence type="ECO:0000256" key="5">
    <source>
        <dbReference type="ARBA" id="ARBA00022801"/>
    </source>
</evidence>
<dbReference type="RefSeq" id="WP_093351543.1">
    <property type="nucleotide sequence ID" value="NZ_FNVB01000009.1"/>
</dbReference>
<dbReference type="InterPro" id="IPR029060">
    <property type="entry name" value="PIN-like_dom_sf"/>
</dbReference>
<comment type="similarity">
    <text evidence="7">Belongs to the PINc/VapC protein family.</text>
</comment>
<accession>A0A1H6E627</accession>
<protein>
    <recommendedName>
        <fullName evidence="8">PIN domain-containing protein</fullName>
    </recommendedName>
</protein>
<evidence type="ECO:0000256" key="2">
    <source>
        <dbReference type="ARBA" id="ARBA00022649"/>
    </source>
</evidence>
<dbReference type="Proteomes" id="UP000236729">
    <property type="component" value="Unassembled WGS sequence"/>
</dbReference>
<comment type="cofactor">
    <cofactor evidence="1">
        <name>Mg(2+)</name>
        <dbReference type="ChEBI" id="CHEBI:18420"/>
    </cofactor>
</comment>
<accession>A0A1I1S935</accession>
<evidence type="ECO:0000313" key="10">
    <source>
        <dbReference type="EMBL" id="SFD39520.1"/>
    </source>
</evidence>
<evidence type="ECO:0000256" key="7">
    <source>
        <dbReference type="ARBA" id="ARBA00038093"/>
    </source>
</evidence>
<dbReference type="EMBL" id="FOME01000004">
    <property type="protein sequence ID" value="SFD39520.1"/>
    <property type="molecule type" value="Genomic_DNA"/>
</dbReference>
<evidence type="ECO:0000256" key="3">
    <source>
        <dbReference type="ARBA" id="ARBA00022722"/>
    </source>
</evidence>
<dbReference type="Proteomes" id="UP000199690">
    <property type="component" value="Unassembled WGS sequence"/>
</dbReference>
<dbReference type="SUPFAM" id="SSF88723">
    <property type="entry name" value="PIN domain-like"/>
    <property type="match status" value="1"/>
</dbReference>
<keyword evidence="4" id="KW-0479">Metal-binding</keyword>
<name>A0A1H6E627_9PSEU</name>
<dbReference type="GO" id="GO:0016787">
    <property type="term" value="F:hydrolase activity"/>
    <property type="evidence" value="ECO:0007669"/>
    <property type="project" value="UniProtKB-KW"/>
</dbReference>
<dbReference type="CDD" id="cd09854">
    <property type="entry name" value="PIN_VapC-like"/>
    <property type="match status" value="1"/>
</dbReference>